<dbReference type="EMBL" id="JADWYS010000001">
    <property type="protein sequence ID" value="MBG9387083.1"/>
    <property type="molecule type" value="Genomic_DNA"/>
</dbReference>
<accession>A0A931H217</accession>
<sequence length="98" mass="10007">MGITMLTLGGLFAPLQALVAWLAPSRPAEPRGHAPARAATANAAVAHAPARRVPPLRVVRLVESPCGPAAAGRMFMSGRMADVCAELDRLAALEAAAG</sequence>
<proteinExistence type="predicted"/>
<gene>
    <name evidence="1" type="ORF">I5803_03550</name>
</gene>
<reference evidence="1" key="1">
    <citation type="submission" date="2020-11" db="EMBL/GenBank/DDBJ databases">
        <title>Bacterial whole genome sequence for Caenimonas sp. DR4.4.</title>
        <authorList>
            <person name="Le V."/>
            <person name="Ko S.-R."/>
            <person name="Ahn C.-Y."/>
            <person name="Oh H.-M."/>
        </authorList>
    </citation>
    <scope>NUCLEOTIDE SEQUENCE</scope>
    <source>
        <strain evidence="1">DR4.4</strain>
    </source>
</reference>
<dbReference type="AlphaFoldDB" id="A0A931H217"/>
<keyword evidence="2" id="KW-1185">Reference proteome</keyword>
<organism evidence="1 2">
    <name type="scientific">Caenimonas aquaedulcis</name>
    <dbReference type="NCBI Taxonomy" id="2793270"/>
    <lineage>
        <taxon>Bacteria</taxon>
        <taxon>Pseudomonadati</taxon>
        <taxon>Pseudomonadota</taxon>
        <taxon>Betaproteobacteria</taxon>
        <taxon>Burkholderiales</taxon>
        <taxon>Comamonadaceae</taxon>
        <taxon>Caenimonas</taxon>
    </lineage>
</organism>
<comment type="caution">
    <text evidence="1">The sequence shown here is derived from an EMBL/GenBank/DDBJ whole genome shotgun (WGS) entry which is preliminary data.</text>
</comment>
<protein>
    <submittedName>
        <fullName evidence="1">Uncharacterized protein</fullName>
    </submittedName>
</protein>
<dbReference type="Proteomes" id="UP000651050">
    <property type="component" value="Unassembled WGS sequence"/>
</dbReference>
<evidence type="ECO:0000313" key="2">
    <source>
        <dbReference type="Proteomes" id="UP000651050"/>
    </source>
</evidence>
<evidence type="ECO:0000313" key="1">
    <source>
        <dbReference type="EMBL" id="MBG9387083.1"/>
    </source>
</evidence>
<name>A0A931H217_9BURK</name>